<evidence type="ECO:0000313" key="2">
    <source>
        <dbReference type="Proteomes" id="UP001501772"/>
    </source>
</evidence>
<proteinExistence type="predicted"/>
<keyword evidence="1" id="KW-0436">Ligase</keyword>
<reference evidence="2" key="1">
    <citation type="journal article" date="2019" name="Int. J. Syst. Evol. Microbiol.">
        <title>The Global Catalogue of Microorganisms (GCM) 10K type strain sequencing project: providing services to taxonomists for standard genome sequencing and annotation.</title>
        <authorList>
            <consortium name="The Broad Institute Genomics Platform"/>
            <consortium name="The Broad Institute Genome Sequencing Center for Infectious Disease"/>
            <person name="Wu L."/>
            <person name="Ma J."/>
        </authorList>
    </citation>
    <scope>NUCLEOTIDE SEQUENCE [LARGE SCALE GENOMIC DNA]</scope>
    <source>
        <strain evidence="2">JCM 17626</strain>
    </source>
</reference>
<dbReference type="Pfam" id="PF13563">
    <property type="entry name" value="2_5_RNA_ligase2"/>
    <property type="match status" value="1"/>
</dbReference>
<dbReference type="SUPFAM" id="SSF55144">
    <property type="entry name" value="LigT-like"/>
    <property type="match status" value="1"/>
</dbReference>
<organism evidence="1 2">
    <name type="scientific">Pedobacter jeongneungensis</name>
    <dbReference type="NCBI Taxonomy" id="947309"/>
    <lineage>
        <taxon>Bacteria</taxon>
        <taxon>Pseudomonadati</taxon>
        <taxon>Bacteroidota</taxon>
        <taxon>Sphingobacteriia</taxon>
        <taxon>Sphingobacteriales</taxon>
        <taxon>Sphingobacteriaceae</taxon>
        <taxon>Pedobacter</taxon>
    </lineage>
</organism>
<keyword evidence="2" id="KW-1185">Reference proteome</keyword>
<dbReference type="Gene3D" id="3.90.1140.10">
    <property type="entry name" value="Cyclic phosphodiesterase"/>
    <property type="match status" value="1"/>
</dbReference>
<accession>A0ABP8B7B7</accession>
<gene>
    <name evidence="1" type="ORF">GCM10022289_10630</name>
</gene>
<dbReference type="EMBL" id="BAABBY010000002">
    <property type="protein sequence ID" value="GAA4199769.1"/>
    <property type="molecule type" value="Genomic_DNA"/>
</dbReference>
<comment type="caution">
    <text evidence="1">The sequence shown here is derived from an EMBL/GenBank/DDBJ whole genome shotgun (WGS) entry which is preliminary data.</text>
</comment>
<dbReference type="GO" id="GO:0016874">
    <property type="term" value="F:ligase activity"/>
    <property type="evidence" value="ECO:0007669"/>
    <property type="project" value="UniProtKB-KW"/>
</dbReference>
<evidence type="ECO:0000313" key="1">
    <source>
        <dbReference type="EMBL" id="GAA4199769.1"/>
    </source>
</evidence>
<name>A0ABP8B7B7_9SPHI</name>
<sequence length="169" mass="19868">MQEVEMMPYILTSRLDDQAQNFFESMRNAYFPVGRNQVPAHLMLFHQLPYEPDTLSYMETIRSEVFAAEVTRLFFLGNGVAYAVESEQLNALHTTIKKHFHHVLIPQDLQGYRPHITVQNKVSPQTARDTMAMLLKDFEPFTMDILGMDLWRYLGGKWDWKAFYPFDKL</sequence>
<protein>
    <submittedName>
        <fullName evidence="1">2'-5' RNA ligase family protein</fullName>
    </submittedName>
</protein>
<dbReference type="Proteomes" id="UP001501772">
    <property type="component" value="Unassembled WGS sequence"/>
</dbReference>
<dbReference type="InterPro" id="IPR009097">
    <property type="entry name" value="Cyclic_Pdiesterase"/>
</dbReference>